<dbReference type="PROSITE" id="PS51891">
    <property type="entry name" value="CENP_V_GFA"/>
    <property type="match status" value="1"/>
</dbReference>
<accession>A0A4V2QZE3</accession>
<dbReference type="PANTHER" id="PTHR33337">
    <property type="entry name" value="GFA DOMAIN-CONTAINING PROTEIN"/>
    <property type="match status" value="1"/>
</dbReference>
<dbReference type="Proteomes" id="UP000294963">
    <property type="component" value="Unassembled WGS sequence"/>
</dbReference>
<dbReference type="GO" id="GO:0016846">
    <property type="term" value="F:carbon-sulfur lyase activity"/>
    <property type="evidence" value="ECO:0007669"/>
    <property type="project" value="InterPro"/>
</dbReference>
<evidence type="ECO:0000256" key="3">
    <source>
        <dbReference type="ARBA" id="ARBA00022833"/>
    </source>
</evidence>
<sequence length="129" mass="14817">MIKGQCLCGAIGYQYDGVIEESIICYCRDCQQAQGSVMAWNSPLDKHKFKIVQGLKFLKEYFHTPLKARVFCQQCGSPIYSYRHDLPDVIRLRLGTVTEGVIPVPNQEYFLQYKATFLQIQPESLNMTD</sequence>
<evidence type="ECO:0000256" key="1">
    <source>
        <dbReference type="ARBA" id="ARBA00005495"/>
    </source>
</evidence>
<dbReference type="OrthoDB" id="7765631at2"/>
<dbReference type="PANTHER" id="PTHR33337:SF40">
    <property type="entry name" value="CENP-V_GFA DOMAIN-CONTAINING PROTEIN-RELATED"/>
    <property type="match status" value="1"/>
</dbReference>
<dbReference type="Pfam" id="PF04828">
    <property type="entry name" value="GFA"/>
    <property type="match status" value="1"/>
</dbReference>
<dbReference type="Gene3D" id="3.90.1590.10">
    <property type="entry name" value="glutathione-dependent formaldehyde- activating enzyme (gfa)"/>
    <property type="match status" value="1"/>
</dbReference>
<feature type="domain" description="CENP-V/GFA" evidence="5">
    <location>
        <begin position="2"/>
        <end position="129"/>
    </location>
</feature>
<evidence type="ECO:0000313" key="7">
    <source>
        <dbReference type="Proteomes" id="UP000294963"/>
    </source>
</evidence>
<dbReference type="EMBL" id="SLVJ01000032">
    <property type="protein sequence ID" value="TCM60498.1"/>
    <property type="molecule type" value="Genomic_DNA"/>
</dbReference>
<dbReference type="SUPFAM" id="SSF51316">
    <property type="entry name" value="Mss4-like"/>
    <property type="match status" value="1"/>
</dbReference>
<dbReference type="AlphaFoldDB" id="A0A4V2QZE3"/>
<reference evidence="6 7" key="1">
    <citation type="submission" date="2019-03" db="EMBL/GenBank/DDBJ databases">
        <title>Genomic analyses of the natural microbiome of Caenorhabditis elegans.</title>
        <authorList>
            <person name="Samuel B."/>
        </authorList>
    </citation>
    <scope>NUCLEOTIDE SEQUENCE [LARGE SCALE GENOMIC DNA]</scope>
    <source>
        <strain evidence="6 7">JUb89</strain>
    </source>
</reference>
<evidence type="ECO:0000259" key="5">
    <source>
        <dbReference type="PROSITE" id="PS51891"/>
    </source>
</evidence>
<comment type="caution">
    <text evidence="6">The sequence shown here is derived from an EMBL/GenBank/DDBJ whole genome shotgun (WGS) entry which is preliminary data.</text>
</comment>
<dbReference type="InterPro" id="IPR006913">
    <property type="entry name" value="CENP-V/GFA"/>
</dbReference>
<comment type="similarity">
    <text evidence="1">Belongs to the Gfa family.</text>
</comment>
<evidence type="ECO:0000256" key="4">
    <source>
        <dbReference type="ARBA" id="ARBA00023239"/>
    </source>
</evidence>
<dbReference type="InterPro" id="IPR011057">
    <property type="entry name" value="Mss4-like_sf"/>
</dbReference>
<keyword evidence="3" id="KW-0862">Zinc</keyword>
<dbReference type="GO" id="GO:0046872">
    <property type="term" value="F:metal ion binding"/>
    <property type="evidence" value="ECO:0007669"/>
    <property type="project" value="UniProtKB-KW"/>
</dbReference>
<protein>
    <recommendedName>
        <fullName evidence="5">CENP-V/GFA domain-containing protein</fullName>
    </recommendedName>
</protein>
<gene>
    <name evidence="6" type="ORF">EC844_13225</name>
</gene>
<organism evidence="6 7">
    <name type="scientific">Acinetobacter calcoaceticus</name>
    <dbReference type="NCBI Taxonomy" id="471"/>
    <lineage>
        <taxon>Bacteria</taxon>
        <taxon>Pseudomonadati</taxon>
        <taxon>Pseudomonadota</taxon>
        <taxon>Gammaproteobacteria</taxon>
        <taxon>Moraxellales</taxon>
        <taxon>Moraxellaceae</taxon>
        <taxon>Acinetobacter</taxon>
        <taxon>Acinetobacter calcoaceticus/baumannii complex</taxon>
    </lineage>
</organism>
<name>A0A4V2QZE3_ACICA</name>
<evidence type="ECO:0000313" key="6">
    <source>
        <dbReference type="EMBL" id="TCM60498.1"/>
    </source>
</evidence>
<keyword evidence="4" id="KW-0456">Lyase</keyword>
<keyword evidence="7" id="KW-1185">Reference proteome</keyword>
<evidence type="ECO:0000256" key="2">
    <source>
        <dbReference type="ARBA" id="ARBA00022723"/>
    </source>
</evidence>
<keyword evidence="2" id="KW-0479">Metal-binding</keyword>
<proteinExistence type="inferred from homology"/>